<proteinExistence type="predicted"/>
<evidence type="ECO:0000313" key="1">
    <source>
        <dbReference type="EMBL" id="OAV90846.1"/>
    </source>
</evidence>
<dbReference type="VEuPathDB" id="FungiDB:PTTG_28187"/>
<name>A0A180GDN3_PUCT1</name>
<gene>
    <name evidence="1" type="ORF">PTTG_28187</name>
</gene>
<dbReference type="EMBL" id="ADAS02000093">
    <property type="protein sequence ID" value="OAV90846.1"/>
    <property type="molecule type" value="Genomic_DNA"/>
</dbReference>
<reference evidence="2" key="4">
    <citation type="submission" date="2025-05" db="UniProtKB">
        <authorList>
            <consortium name="EnsemblFungi"/>
        </authorList>
    </citation>
    <scope>IDENTIFICATION</scope>
    <source>
        <strain evidence="2">isolate 1-1 / race 1 (BBBD)</strain>
    </source>
</reference>
<accession>A0A180GDN3</accession>
<reference evidence="1" key="2">
    <citation type="submission" date="2016-05" db="EMBL/GenBank/DDBJ databases">
        <title>Comparative analysis highlights variable genome content of wheat rusts and divergence of the mating loci.</title>
        <authorList>
            <person name="Cuomo C.A."/>
            <person name="Bakkeren G."/>
            <person name="Szabo L."/>
            <person name="Khalil H."/>
            <person name="Joly D."/>
            <person name="Goldberg J."/>
            <person name="Young S."/>
            <person name="Zeng Q."/>
            <person name="Fellers J."/>
        </authorList>
    </citation>
    <scope>NUCLEOTIDE SEQUENCE [LARGE SCALE GENOMIC DNA]</scope>
    <source>
        <strain evidence="1">1-1 BBBD Race 1</strain>
    </source>
</reference>
<reference evidence="2 3" key="3">
    <citation type="journal article" date="2017" name="G3 (Bethesda)">
        <title>Comparative analysis highlights variable genome content of wheat rusts and divergence of the mating loci.</title>
        <authorList>
            <person name="Cuomo C.A."/>
            <person name="Bakkeren G."/>
            <person name="Khalil H.B."/>
            <person name="Panwar V."/>
            <person name="Joly D."/>
            <person name="Linning R."/>
            <person name="Sakthikumar S."/>
            <person name="Song X."/>
            <person name="Adiconis X."/>
            <person name="Fan L."/>
            <person name="Goldberg J.M."/>
            <person name="Levin J.Z."/>
            <person name="Young S."/>
            <person name="Zeng Q."/>
            <person name="Anikster Y."/>
            <person name="Bruce M."/>
            <person name="Wang M."/>
            <person name="Yin C."/>
            <person name="McCallum B."/>
            <person name="Szabo L.J."/>
            <person name="Hulbert S."/>
            <person name="Chen X."/>
            <person name="Fellers J.P."/>
        </authorList>
    </citation>
    <scope>NUCLEOTIDE SEQUENCE</scope>
    <source>
        <strain evidence="3">Isolate 1-1 / race 1 (BBBD)</strain>
        <strain evidence="2">isolate 1-1 / race 1 (BBBD)</strain>
    </source>
</reference>
<dbReference type="Proteomes" id="UP000005240">
    <property type="component" value="Unassembled WGS sequence"/>
</dbReference>
<reference evidence="1" key="1">
    <citation type="submission" date="2009-11" db="EMBL/GenBank/DDBJ databases">
        <authorList>
            <consortium name="The Broad Institute Genome Sequencing Platform"/>
            <person name="Ward D."/>
            <person name="Feldgarden M."/>
            <person name="Earl A."/>
            <person name="Young S.K."/>
            <person name="Zeng Q."/>
            <person name="Koehrsen M."/>
            <person name="Alvarado L."/>
            <person name="Berlin A."/>
            <person name="Bochicchio J."/>
            <person name="Borenstein D."/>
            <person name="Chapman S.B."/>
            <person name="Chen Z."/>
            <person name="Engels R."/>
            <person name="Freedman E."/>
            <person name="Gellesch M."/>
            <person name="Goldberg J."/>
            <person name="Griggs A."/>
            <person name="Gujja S."/>
            <person name="Heilman E."/>
            <person name="Heiman D."/>
            <person name="Hepburn T."/>
            <person name="Howarth C."/>
            <person name="Jen D."/>
            <person name="Larson L."/>
            <person name="Lewis B."/>
            <person name="Mehta T."/>
            <person name="Park D."/>
            <person name="Pearson M."/>
            <person name="Roberts A."/>
            <person name="Saif S."/>
            <person name="Shea T."/>
            <person name="Shenoy N."/>
            <person name="Sisk P."/>
            <person name="Stolte C."/>
            <person name="Sykes S."/>
            <person name="Thomson T."/>
            <person name="Walk T."/>
            <person name="White J."/>
            <person name="Yandava C."/>
            <person name="Izard J."/>
            <person name="Baranova O.V."/>
            <person name="Blanton J.M."/>
            <person name="Tanner A.C."/>
            <person name="Dewhirst F.E."/>
            <person name="Haas B."/>
            <person name="Nusbaum C."/>
            <person name="Birren B."/>
        </authorList>
    </citation>
    <scope>NUCLEOTIDE SEQUENCE [LARGE SCALE GENOMIC DNA]</scope>
    <source>
        <strain evidence="1">1-1 BBBD Race 1</strain>
    </source>
</reference>
<dbReference type="EnsemblFungi" id="PTTG_28187-t43_1">
    <property type="protein sequence ID" value="PTTG_28187-t43_1-p1"/>
    <property type="gene ID" value="PTTG_28187"/>
</dbReference>
<evidence type="ECO:0000313" key="3">
    <source>
        <dbReference type="Proteomes" id="UP000005240"/>
    </source>
</evidence>
<sequence length="57" mass="6591">MVTDHRQAQAQPRTLTLAERLGLKTQTDLLSRLLSEALATNQEQEDPYRQDKTKLLR</sequence>
<protein>
    <submittedName>
        <fullName evidence="1 2">Uncharacterized protein</fullName>
    </submittedName>
</protein>
<evidence type="ECO:0000313" key="2">
    <source>
        <dbReference type="EnsemblFungi" id="PTTG_28187-t43_1-p1"/>
    </source>
</evidence>
<organism evidence="1">
    <name type="scientific">Puccinia triticina (isolate 1-1 / race 1 (BBBD))</name>
    <name type="common">Brown leaf rust fungus</name>
    <dbReference type="NCBI Taxonomy" id="630390"/>
    <lineage>
        <taxon>Eukaryota</taxon>
        <taxon>Fungi</taxon>
        <taxon>Dikarya</taxon>
        <taxon>Basidiomycota</taxon>
        <taxon>Pucciniomycotina</taxon>
        <taxon>Pucciniomycetes</taxon>
        <taxon>Pucciniales</taxon>
        <taxon>Pucciniaceae</taxon>
        <taxon>Puccinia</taxon>
    </lineage>
</organism>
<dbReference type="AlphaFoldDB" id="A0A180GDN3"/>
<keyword evidence="3" id="KW-1185">Reference proteome</keyword>